<evidence type="ECO:0000313" key="2">
    <source>
        <dbReference type="EMBL" id="KAK8053300.1"/>
    </source>
</evidence>
<evidence type="ECO:0000313" key="3">
    <source>
        <dbReference type="Proteomes" id="UP001446871"/>
    </source>
</evidence>
<gene>
    <name evidence="2" type="ORF">PG996_012601</name>
</gene>
<protein>
    <submittedName>
        <fullName evidence="2">Uncharacterized protein</fullName>
    </submittedName>
</protein>
<sequence length="369" mass="42306">MPPSSGTRGRKRKRPVQEEVDDTPGEVAMEVTREALEMLRETLSKLADMMQDACHGCPDNLQSLQLDAMTIHTDIMGLHFDMISVRASDENIERDAHSFQRRAFKLHQTVNKLQPQSAKPRVTGTRIKYMYPTFKLWSYRTNLCILRLKGRPRRHAQDLAATQEGPGNANVAIQTEDVETADVATQTMDLEPSLPKVSATLQENGKIGKIPRFFLDTLSGKRYEEFNDGEVIRAFEIGSRLAEFMQNDVLFQNEYSNLQEGLIGDLFSQYTKREDWGPRRGDAVRNKWFSNSKELLYAHYALEVLETWRAQRGTETVPTATIKPLYWALEATEKQIAYGVRWMRYLKVQEPVSVLIICMIVENTRSRQG</sequence>
<comment type="caution">
    <text evidence="2">The sequence shown here is derived from an EMBL/GenBank/DDBJ whole genome shotgun (WGS) entry which is preliminary data.</text>
</comment>
<evidence type="ECO:0000256" key="1">
    <source>
        <dbReference type="SAM" id="MobiDB-lite"/>
    </source>
</evidence>
<feature type="region of interest" description="Disordered" evidence="1">
    <location>
        <begin position="1"/>
        <end position="23"/>
    </location>
</feature>
<keyword evidence="3" id="KW-1185">Reference proteome</keyword>
<dbReference type="Proteomes" id="UP001446871">
    <property type="component" value="Unassembled WGS sequence"/>
</dbReference>
<proteinExistence type="predicted"/>
<dbReference type="EMBL" id="JAQQWM010000008">
    <property type="protein sequence ID" value="KAK8053300.1"/>
    <property type="molecule type" value="Genomic_DNA"/>
</dbReference>
<accession>A0ABR1U5G0</accession>
<organism evidence="2 3">
    <name type="scientific">Apiospora saccharicola</name>
    <dbReference type="NCBI Taxonomy" id="335842"/>
    <lineage>
        <taxon>Eukaryota</taxon>
        <taxon>Fungi</taxon>
        <taxon>Dikarya</taxon>
        <taxon>Ascomycota</taxon>
        <taxon>Pezizomycotina</taxon>
        <taxon>Sordariomycetes</taxon>
        <taxon>Xylariomycetidae</taxon>
        <taxon>Amphisphaeriales</taxon>
        <taxon>Apiosporaceae</taxon>
        <taxon>Apiospora</taxon>
    </lineage>
</organism>
<reference evidence="2 3" key="1">
    <citation type="submission" date="2023-01" db="EMBL/GenBank/DDBJ databases">
        <title>Analysis of 21 Apiospora genomes using comparative genomics revels a genus with tremendous synthesis potential of carbohydrate active enzymes and secondary metabolites.</title>
        <authorList>
            <person name="Sorensen T."/>
        </authorList>
    </citation>
    <scope>NUCLEOTIDE SEQUENCE [LARGE SCALE GENOMIC DNA]</scope>
    <source>
        <strain evidence="2 3">CBS 83171</strain>
    </source>
</reference>
<name>A0ABR1U5G0_9PEZI</name>